<dbReference type="EMBL" id="REFV01000006">
    <property type="protein sequence ID" value="RMB59473.1"/>
    <property type="molecule type" value="Genomic_DNA"/>
</dbReference>
<keyword evidence="1" id="KW-0472">Membrane</keyword>
<keyword evidence="1" id="KW-0812">Transmembrane</keyword>
<dbReference type="Proteomes" id="UP000281985">
    <property type="component" value="Unassembled WGS sequence"/>
</dbReference>
<keyword evidence="1" id="KW-1133">Transmembrane helix</keyword>
<comment type="caution">
    <text evidence="4">The sequence shown here is derived from an EMBL/GenBank/DDBJ whole genome shotgun (WGS) entry which is preliminary data.</text>
</comment>
<dbReference type="NCBIfam" id="TIGR03521">
    <property type="entry name" value="GldG"/>
    <property type="match status" value="1"/>
</dbReference>
<name>A0A3M0GD17_9FLAO</name>
<evidence type="ECO:0000313" key="4">
    <source>
        <dbReference type="EMBL" id="RMB59473.1"/>
    </source>
</evidence>
<feature type="domain" description="ABC-type uncharacterised transport system" evidence="2">
    <location>
        <begin position="189"/>
        <end position="499"/>
    </location>
</feature>
<organism evidence="4 5">
    <name type="scientific">Dokdonia sinensis</name>
    <dbReference type="NCBI Taxonomy" id="2479847"/>
    <lineage>
        <taxon>Bacteria</taxon>
        <taxon>Pseudomonadati</taxon>
        <taxon>Bacteroidota</taxon>
        <taxon>Flavobacteriia</taxon>
        <taxon>Flavobacteriales</taxon>
        <taxon>Flavobacteriaceae</taxon>
        <taxon>Dokdonia</taxon>
    </lineage>
</organism>
<evidence type="ECO:0000256" key="1">
    <source>
        <dbReference type="SAM" id="Phobius"/>
    </source>
</evidence>
<dbReference type="InterPro" id="IPR019863">
    <property type="entry name" value="Motility-assoc_ABC-rel_GldG"/>
</dbReference>
<dbReference type="AlphaFoldDB" id="A0A3M0GD17"/>
<proteinExistence type="predicted"/>
<dbReference type="InterPro" id="IPR055396">
    <property type="entry name" value="DUF7088"/>
</dbReference>
<dbReference type="OrthoDB" id="9777219at2"/>
<feature type="transmembrane region" description="Helical" evidence="1">
    <location>
        <begin position="535"/>
        <end position="557"/>
    </location>
</feature>
<protein>
    <submittedName>
        <fullName evidence="4">Gliding motility-associated ABC transporter substrate-binding protein GldG</fullName>
    </submittedName>
</protein>
<evidence type="ECO:0000259" key="3">
    <source>
        <dbReference type="Pfam" id="PF23357"/>
    </source>
</evidence>
<sequence>MKMFKSIPALLIAIVALVVINALASLAHKRYDLTQDQRYTLSDPAKDVLDQIQSPLIVDVFLEGDFPAEFKRLQNETRYLLEEINDYNPNIKFAFSKPVEEGANPDQIAQQFADFGMQPVNLTVKKNGKETQERIFPYATANHNDKAVPISLFKNIMGAPREQVVYASIQNLEYQFIDGFNKLINAKSKRIAVLRDNGELPDARIADMFRTLGETYSIAPFPMDAVEKDAEKALKALNNTFDLIVVAKPTKAFTDAQKYVLDQYTMNGGNSLWLLDAVAMETDSLRNESGQTLSFPRELNLNDMFFKYGVRINPLLIKDLYSAPLSLASGDGSQSQYTELPWFYQPLVVAPNTHPINTNIERPIKFEYANQLEVLKTAPDVRKTVLLGSSVLTQLEGVPKVISLEQIDIEPDPKQFSAGPQPLAVLLEGTFESAFTNRVLPVKTEDVRFRESGITPSKMVVISDGDIIANALDPKGRPLELGFDYLTRTQYGNKEFLQNTVNYLLDDTGLINIRSKEIALPFLDVQKTAVTLPTWQALTIGLPLVSLGIFGFIFYSLRKRKYAR</sequence>
<evidence type="ECO:0000313" key="5">
    <source>
        <dbReference type="Proteomes" id="UP000281985"/>
    </source>
</evidence>
<accession>A0A3M0GD17</accession>
<dbReference type="Pfam" id="PF23357">
    <property type="entry name" value="DUF7088"/>
    <property type="match status" value="1"/>
</dbReference>
<dbReference type="InterPro" id="IPR019196">
    <property type="entry name" value="ABC_transp_unknown"/>
</dbReference>
<reference evidence="4 5" key="1">
    <citation type="submission" date="2018-10" db="EMBL/GenBank/DDBJ databases">
        <title>Dokdonia luteus sp. nov., isolated from sea water.</title>
        <authorList>
            <person name="Zhou L.Y."/>
            <person name="Du Z.J."/>
        </authorList>
    </citation>
    <scope>NUCLEOTIDE SEQUENCE [LARGE SCALE GENOMIC DNA]</scope>
    <source>
        <strain evidence="4 5">SH27</strain>
    </source>
</reference>
<gene>
    <name evidence="4" type="primary">gldG</name>
    <name evidence="4" type="ORF">EAX61_07765</name>
</gene>
<feature type="domain" description="DUF7088" evidence="3">
    <location>
        <begin position="35"/>
        <end position="141"/>
    </location>
</feature>
<dbReference type="Pfam" id="PF09822">
    <property type="entry name" value="ABC_transp_aux"/>
    <property type="match status" value="1"/>
</dbReference>
<keyword evidence="5" id="KW-1185">Reference proteome</keyword>
<evidence type="ECO:0000259" key="2">
    <source>
        <dbReference type="Pfam" id="PF09822"/>
    </source>
</evidence>